<accession>A0ABU6UKB9</accession>
<dbReference type="SUPFAM" id="SSF101941">
    <property type="entry name" value="NAC domain"/>
    <property type="match status" value="1"/>
</dbReference>
<evidence type="ECO:0000256" key="2">
    <source>
        <dbReference type="ARBA" id="ARBA00023125"/>
    </source>
</evidence>
<evidence type="ECO:0000313" key="8">
    <source>
        <dbReference type="Proteomes" id="UP001341840"/>
    </source>
</evidence>
<dbReference type="Gene3D" id="2.170.150.80">
    <property type="entry name" value="NAC domain"/>
    <property type="match status" value="1"/>
</dbReference>
<gene>
    <name evidence="7" type="ORF">PIB30_063764</name>
</gene>
<name>A0ABU6UKB9_9FABA</name>
<feature type="compositionally biased region" description="Low complexity" evidence="5">
    <location>
        <begin position="238"/>
        <end position="252"/>
    </location>
</feature>
<dbReference type="PANTHER" id="PTHR31744:SF221">
    <property type="entry name" value="NAC DOMAIN-CONTAINING PROTEIN 43-LIKE"/>
    <property type="match status" value="1"/>
</dbReference>
<dbReference type="InterPro" id="IPR036093">
    <property type="entry name" value="NAC_dom_sf"/>
</dbReference>
<dbReference type="PROSITE" id="PS51005">
    <property type="entry name" value="NAC"/>
    <property type="match status" value="1"/>
</dbReference>
<feature type="region of interest" description="Disordered" evidence="5">
    <location>
        <begin position="221"/>
        <end position="310"/>
    </location>
</feature>
<feature type="compositionally biased region" description="Gly residues" evidence="5">
    <location>
        <begin position="263"/>
        <end position="272"/>
    </location>
</feature>
<dbReference type="Proteomes" id="UP001341840">
    <property type="component" value="Unassembled WGS sequence"/>
</dbReference>
<keyword evidence="3" id="KW-0804">Transcription</keyword>
<dbReference type="PANTHER" id="PTHR31744">
    <property type="entry name" value="PROTEIN CUP-SHAPED COTYLEDON 2-RELATED"/>
    <property type="match status" value="1"/>
</dbReference>
<feature type="region of interest" description="Disordered" evidence="5">
    <location>
        <begin position="182"/>
        <end position="203"/>
    </location>
</feature>
<evidence type="ECO:0000256" key="1">
    <source>
        <dbReference type="ARBA" id="ARBA00023015"/>
    </source>
</evidence>
<dbReference type="InterPro" id="IPR003441">
    <property type="entry name" value="NAC-dom"/>
</dbReference>
<reference evidence="7 8" key="1">
    <citation type="journal article" date="2023" name="Plants (Basel)">
        <title>Bridging the Gap: Combining Genomics and Transcriptomics Approaches to Understand Stylosanthes scabra, an Orphan Legume from the Brazilian Caatinga.</title>
        <authorList>
            <person name="Ferreira-Neto J.R.C."/>
            <person name="da Silva M.D."/>
            <person name="Binneck E."/>
            <person name="de Melo N.F."/>
            <person name="da Silva R.H."/>
            <person name="de Melo A.L.T.M."/>
            <person name="Pandolfi V."/>
            <person name="Bustamante F.O."/>
            <person name="Brasileiro-Vidal A.C."/>
            <person name="Benko-Iseppon A.M."/>
        </authorList>
    </citation>
    <scope>NUCLEOTIDE SEQUENCE [LARGE SCALE GENOMIC DNA]</scope>
    <source>
        <tissue evidence="7">Leaves</tissue>
    </source>
</reference>
<keyword evidence="8" id="KW-1185">Reference proteome</keyword>
<feature type="domain" description="NAC" evidence="6">
    <location>
        <begin position="15"/>
        <end position="174"/>
    </location>
</feature>
<sequence>MPESMSISVNGQSQVPPGFRFHPTEEELLQYYLRKKVSYEKIDLDVIRDVDLNKLEPWDIQEKCKIGTTPQNDWYFFSHKDKKYPTGTRTNRATAAGFWKATGRDKVIYSNGKRIGMRKTLVFYKGRAPHGQKSDWIMHEYRLDDNTNDANIVSNVMGDAAQEEGWVVCRIFKKKNHLKTLDSPLTSSISGGDGGRRSHHHHHLFDSCDEGALEQILQQMRRGGGGDCKEENNYDHQSNNNNNNYGGSSSSSTRYARPFDTINGGGGGGGNEGVYHNNNNNDSRFLKLPSLESPKSTSMDHNNDDSNENNNNGYHPIIPVEMVTENEGSFTCENPNTNMFHHHHSSMVHGGGNGDGGGGLTNWVALDRLVASQLNGQTEASRQLSCFNDPTMGFSTGNTDLLFSTVRSTSSLSSSSASTHLRAVVSASPGTYINPGAQDYTTTSEIDLWNFTRSTSSLLSSSEPLCHVSNTSV</sequence>
<proteinExistence type="predicted"/>
<keyword evidence="1" id="KW-0805">Transcription regulation</keyword>
<keyword evidence="2" id="KW-0238">DNA-binding</keyword>
<organism evidence="7 8">
    <name type="scientific">Stylosanthes scabra</name>
    <dbReference type="NCBI Taxonomy" id="79078"/>
    <lineage>
        <taxon>Eukaryota</taxon>
        <taxon>Viridiplantae</taxon>
        <taxon>Streptophyta</taxon>
        <taxon>Embryophyta</taxon>
        <taxon>Tracheophyta</taxon>
        <taxon>Spermatophyta</taxon>
        <taxon>Magnoliopsida</taxon>
        <taxon>eudicotyledons</taxon>
        <taxon>Gunneridae</taxon>
        <taxon>Pentapetalae</taxon>
        <taxon>rosids</taxon>
        <taxon>fabids</taxon>
        <taxon>Fabales</taxon>
        <taxon>Fabaceae</taxon>
        <taxon>Papilionoideae</taxon>
        <taxon>50 kb inversion clade</taxon>
        <taxon>dalbergioids sensu lato</taxon>
        <taxon>Dalbergieae</taxon>
        <taxon>Pterocarpus clade</taxon>
        <taxon>Stylosanthes</taxon>
    </lineage>
</organism>
<keyword evidence="4" id="KW-0539">Nucleus</keyword>
<evidence type="ECO:0000256" key="5">
    <source>
        <dbReference type="SAM" id="MobiDB-lite"/>
    </source>
</evidence>
<evidence type="ECO:0000256" key="3">
    <source>
        <dbReference type="ARBA" id="ARBA00023163"/>
    </source>
</evidence>
<evidence type="ECO:0000313" key="7">
    <source>
        <dbReference type="EMBL" id="MED6161752.1"/>
    </source>
</evidence>
<evidence type="ECO:0000256" key="4">
    <source>
        <dbReference type="ARBA" id="ARBA00023242"/>
    </source>
</evidence>
<dbReference type="Pfam" id="PF02365">
    <property type="entry name" value="NAM"/>
    <property type="match status" value="1"/>
</dbReference>
<evidence type="ECO:0000259" key="6">
    <source>
        <dbReference type="PROSITE" id="PS51005"/>
    </source>
</evidence>
<comment type="caution">
    <text evidence="7">The sequence shown here is derived from an EMBL/GenBank/DDBJ whole genome shotgun (WGS) entry which is preliminary data.</text>
</comment>
<dbReference type="EMBL" id="JASCZI010121440">
    <property type="protein sequence ID" value="MED6161752.1"/>
    <property type="molecule type" value="Genomic_DNA"/>
</dbReference>
<protein>
    <recommendedName>
        <fullName evidence="6">NAC domain-containing protein</fullName>
    </recommendedName>
</protein>